<dbReference type="InterPro" id="IPR050095">
    <property type="entry name" value="ECF_ABC_transporter_ATP-bd"/>
</dbReference>
<protein>
    <recommendedName>
        <fullName evidence="7">Oligopeptide/dipeptide ABC transporter C-terminal domain-containing protein</fullName>
    </recommendedName>
</protein>
<keyword evidence="3" id="KW-0547">Nucleotide-binding</keyword>
<evidence type="ECO:0000313" key="5">
    <source>
        <dbReference type="EMBL" id="BBI34309.1"/>
    </source>
</evidence>
<reference evidence="5 6" key="1">
    <citation type="submission" date="2019-01" db="EMBL/GenBank/DDBJ databases">
        <title>Complete genome sequence of Cohnella hallensis HS21 isolated from Korean fir (Abies koreana) rhizospheric soil.</title>
        <authorList>
            <person name="Jiang L."/>
            <person name="Kang S.W."/>
            <person name="Kim S."/>
            <person name="Jung J."/>
            <person name="Kim C.Y."/>
            <person name="Kim D.H."/>
            <person name="Kim S.W."/>
            <person name="Lee J."/>
        </authorList>
    </citation>
    <scope>NUCLEOTIDE SEQUENCE [LARGE SCALE GENOMIC DNA]</scope>
    <source>
        <strain evidence="5 6">HS21</strain>
    </source>
</reference>
<evidence type="ECO:0000256" key="3">
    <source>
        <dbReference type="ARBA" id="ARBA00022741"/>
    </source>
</evidence>
<dbReference type="GO" id="GO:0005524">
    <property type="term" value="F:ATP binding"/>
    <property type="evidence" value="ECO:0007669"/>
    <property type="project" value="UniProtKB-KW"/>
</dbReference>
<evidence type="ECO:0000256" key="1">
    <source>
        <dbReference type="ARBA" id="ARBA00005417"/>
    </source>
</evidence>
<keyword evidence="4" id="KW-0067">ATP-binding</keyword>
<evidence type="ECO:0000256" key="4">
    <source>
        <dbReference type="ARBA" id="ARBA00022840"/>
    </source>
</evidence>
<keyword evidence="2" id="KW-0813">Transport</keyword>
<dbReference type="KEGG" id="cohn:KCTCHS21_37080"/>
<proteinExistence type="inferred from homology"/>
<keyword evidence="6" id="KW-1185">Reference proteome</keyword>
<dbReference type="AlphaFoldDB" id="A0A3T1D8B5"/>
<sequence>MLKELQNEGRTILMITHDMTLVAEYADHAAVLSGGELLATGTVNQLFTDHELMHKAGLKPPPVAILSHLLIDESSLRNDFPIFTAEGWVRHWLKASAAFREGVHY</sequence>
<dbReference type="Gene3D" id="3.40.50.300">
    <property type="entry name" value="P-loop containing nucleotide triphosphate hydrolases"/>
    <property type="match status" value="1"/>
</dbReference>
<dbReference type="Proteomes" id="UP000289856">
    <property type="component" value="Chromosome"/>
</dbReference>
<evidence type="ECO:0000313" key="6">
    <source>
        <dbReference type="Proteomes" id="UP000289856"/>
    </source>
</evidence>
<dbReference type="GO" id="GO:0043190">
    <property type="term" value="C:ATP-binding cassette (ABC) transporter complex"/>
    <property type="evidence" value="ECO:0007669"/>
    <property type="project" value="TreeGrafter"/>
</dbReference>
<comment type="similarity">
    <text evidence="1">Belongs to the ABC transporter superfamily.</text>
</comment>
<evidence type="ECO:0000256" key="2">
    <source>
        <dbReference type="ARBA" id="ARBA00022448"/>
    </source>
</evidence>
<dbReference type="SUPFAM" id="SSF52540">
    <property type="entry name" value="P-loop containing nucleoside triphosphate hydrolases"/>
    <property type="match status" value="1"/>
</dbReference>
<accession>A0A3T1D8B5</accession>
<evidence type="ECO:0008006" key="7">
    <source>
        <dbReference type="Google" id="ProtNLM"/>
    </source>
</evidence>
<dbReference type="PANTHER" id="PTHR43553:SF24">
    <property type="entry name" value="ENERGY-COUPLING FACTOR TRANSPORTER ATP-BINDING PROTEIN ECFA1"/>
    <property type="match status" value="1"/>
</dbReference>
<gene>
    <name evidence="5" type="ORF">KCTCHS21_37080</name>
</gene>
<dbReference type="PANTHER" id="PTHR43553">
    <property type="entry name" value="HEAVY METAL TRANSPORTER"/>
    <property type="match status" value="1"/>
</dbReference>
<name>A0A3T1D8B5_9BACL</name>
<dbReference type="InterPro" id="IPR027417">
    <property type="entry name" value="P-loop_NTPase"/>
</dbReference>
<dbReference type="EMBL" id="AP019400">
    <property type="protein sequence ID" value="BBI34309.1"/>
    <property type="molecule type" value="Genomic_DNA"/>
</dbReference>
<organism evidence="5 6">
    <name type="scientific">Cohnella abietis</name>
    <dbReference type="NCBI Taxonomy" id="2507935"/>
    <lineage>
        <taxon>Bacteria</taxon>
        <taxon>Bacillati</taxon>
        <taxon>Bacillota</taxon>
        <taxon>Bacilli</taxon>
        <taxon>Bacillales</taxon>
        <taxon>Paenibacillaceae</taxon>
        <taxon>Cohnella</taxon>
    </lineage>
</organism>
<dbReference type="GO" id="GO:0042626">
    <property type="term" value="F:ATPase-coupled transmembrane transporter activity"/>
    <property type="evidence" value="ECO:0007669"/>
    <property type="project" value="TreeGrafter"/>
</dbReference>